<reference evidence="2 3" key="1">
    <citation type="journal article" date="2018" name="Nat. Biotechnol.">
        <title>A standardized bacterial taxonomy based on genome phylogeny substantially revises the tree of life.</title>
        <authorList>
            <person name="Parks D.H."/>
            <person name="Chuvochina M."/>
            <person name="Waite D.W."/>
            <person name="Rinke C."/>
            <person name="Skarshewski A."/>
            <person name="Chaumeil P.A."/>
            <person name="Hugenholtz P."/>
        </authorList>
    </citation>
    <scope>NUCLEOTIDE SEQUENCE [LARGE SCALE GENOMIC DNA]</scope>
    <source>
        <strain evidence="2">UBA11482</strain>
    </source>
</reference>
<dbReference type="InterPro" id="IPR053136">
    <property type="entry name" value="UTP_pyrophosphatase-like"/>
</dbReference>
<evidence type="ECO:0000259" key="1">
    <source>
        <dbReference type="Pfam" id="PF01863"/>
    </source>
</evidence>
<organism evidence="2 3">
    <name type="scientific">Coprobacter fastidiosus</name>
    <dbReference type="NCBI Taxonomy" id="1099853"/>
    <lineage>
        <taxon>Bacteria</taxon>
        <taxon>Pseudomonadati</taxon>
        <taxon>Bacteroidota</taxon>
        <taxon>Bacteroidia</taxon>
        <taxon>Bacteroidales</taxon>
        <taxon>Barnesiellaceae</taxon>
        <taxon>Coprobacter</taxon>
    </lineage>
</organism>
<sequence length="234" mass="27896">MKKYQYEDPEFGTIILYLHPTARHLIFKIRDNSLQITVPEGITYAQITQSINKNRENIRKIYVRKNDKILRPGTLLETRNFTIAIQTHNKNKYLFKLYNNTLFIFCPDTTDFESPETQRIISAGIKRFIKQEAEKYLPERLDLLAKQLNLTYNSVSVSHGRKRLGRCDMRRNILLSYHLMFLPDRLIDYVIFHELAHLSEMNHGERFHQLCNRYCQGKEKILEKELKSFPFPIE</sequence>
<dbReference type="AlphaFoldDB" id="A0A354LZQ5"/>
<dbReference type="EMBL" id="DNWC01000030">
    <property type="protein sequence ID" value="HBJ07744.1"/>
    <property type="molecule type" value="Genomic_DNA"/>
</dbReference>
<gene>
    <name evidence="2" type="ORF">DDY73_01950</name>
</gene>
<evidence type="ECO:0000313" key="2">
    <source>
        <dbReference type="EMBL" id="HBJ07744.1"/>
    </source>
</evidence>
<dbReference type="PANTHER" id="PTHR30399">
    <property type="entry name" value="UNCHARACTERIZED PROTEIN YGJP"/>
    <property type="match status" value="1"/>
</dbReference>
<dbReference type="Gene3D" id="3.30.2010.10">
    <property type="entry name" value="Metalloproteases ('zincins'), catalytic domain"/>
    <property type="match status" value="1"/>
</dbReference>
<evidence type="ECO:0000313" key="3">
    <source>
        <dbReference type="Proteomes" id="UP000262954"/>
    </source>
</evidence>
<comment type="caution">
    <text evidence="2">The sequence shown here is derived from an EMBL/GenBank/DDBJ whole genome shotgun (WGS) entry which is preliminary data.</text>
</comment>
<dbReference type="RefSeq" id="WP_009319025.1">
    <property type="nucleotide sequence ID" value="NZ_CABKQP010000005.1"/>
</dbReference>
<feature type="domain" description="YgjP-like metallopeptidase" evidence="1">
    <location>
        <begin position="23"/>
        <end position="227"/>
    </location>
</feature>
<name>A0A354LZQ5_9BACT</name>
<proteinExistence type="predicted"/>
<dbReference type="Pfam" id="PF01863">
    <property type="entry name" value="YgjP-like"/>
    <property type="match status" value="1"/>
</dbReference>
<dbReference type="PANTHER" id="PTHR30399:SF1">
    <property type="entry name" value="UTP PYROPHOSPHATASE"/>
    <property type="match status" value="1"/>
</dbReference>
<protein>
    <submittedName>
        <fullName evidence="2">DUF45 domain-containing protein</fullName>
    </submittedName>
</protein>
<dbReference type="Proteomes" id="UP000262954">
    <property type="component" value="Unassembled WGS sequence"/>
</dbReference>
<accession>A0A354LZQ5</accession>
<dbReference type="CDD" id="cd07344">
    <property type="entry name" value="M48_yhfN_like"/>
    <property type="match status" value="1"/>
</dbReference>
<dbReference type="InterPro" id="IPR002725">
    <property type="entry name" value="YgjP-like_metallopeptidase"/>
</dbReference>